<dbReference type="NCBIfam" id="TIGR00488">
    <property type="entry name" value="bis(5'-nucleosyl)-tetraphosphatase (symmetrical) YqeK"/>
    <property type="match status" value="1"/>
</dbReference>
<dbReference type="GO" id="GO:0000166">
    <property type="term" value="F:nucleotide binding"/>
    <property type="evidence" value="ECO:0007669"/>
    <property type="project" value="UniProtKB-KW"/>
</dbReference>
<dbReference type="InterPro" id="IPR003607">
    <property type="entry name" value="HD/PDEase_dom"/>
</dbReference>
<keyword evidence="2" id="KW-0479">Metal-binding</keyword>
<dbReference type="GO" id="GO:0046872">
    <property type="term" value="F:metal ion binding"/>
    <property type="evidence" value="ECO:0007669"/>
    <property type="project" value="UniProtKB-KW"/>
</dbReference>
<dbReference type="EC" id="3.6.1.41" evidence="1"/>
<dbReference type="GO" id="GO:0008803">
    <property type="term" value="F:bis(5'-nucleosyl)-tetraphosphatase (symmetrical) activity"/>
    <property type="evidence" value="ECO:0007669"/>
    <property type="project" value="UniProtKB-EC"/>
</dbReference>
<dbReference type="Proteomes" id="UP000199520">
    <property type="component" value="Unassembled WGS sequence"/>
</dbReference>
<dbReference type="STRING" id="1123291.SAMN04490355_1013113"/>
<evidence type="ECO:0000313" key="9">
    <source>
        <dbReference type="Proteomes" id="UP000199520"/>
    </source>
</evidence>
<protein>
    <recommendedName>
        <fullName evidence="1">bis(5'-nucleosyl)-tetraphosphatase (symmetrical)</fullName>
        <ecNumber evidence="1">3.6.1.41</ecNumber>
    </recommendedName>
</protein>
<dbReference type="Pfam" id="PF01966">
    <property type="entry name" value="HD"/>
    <property type="match status" value="1"/>
</dbReference>
<evidence type="ECO:0000256" key="5">
    <source>
        <dbReference type="ARBA" id="ARBA00023004"/>
    </source>
</evidence>
<gene>
    <name evidence="8" type="ORF">SAMN04490355_1013113</name>
</gene>
<dbReference type="PANTHER" id="PTHR35795:SF1">
    <property type="entry name" value="BIS(5'-NUCLEOSYL)-TETRAPHOSPHATASE, SYMMETRICAL"/>
    <property type="match status" value="1"/>
</dbReference>
<dbReference type="InterPro" id="IPR005249">
    <property type="entry name" value="YqeK"/>
</dbReference>
<dbReference type="CDD" id="cd00077">
    <property type="entry name" value="HDc"/>
    <property type="match status" value="1"/>
</dbReference>
<dbReference type="AlphaFoldDB" id="A0A1I4JRF6"/>
<dbReference type="SMART" id="SM00471">
    <property type="entry name" value="HDc"/>
    <property type="match status" value="1"/>
</dbReference>
<keyword evidence="3" id="KW-0547">Nucleotide-binding</keyword>
<evidence type="ECO:0000256" key="1">
    <source>
        <dbReference type="ARBA" id="ARBA00012506"/>
    </source>
</evidence>
<dbReference type="PANTHER" id="PTHR35795">
    <property type="entry name" value="SLR1885 PROTEIN"/>
    <property type="match status" value="1"/>
</dbReference>
<reference evidence="9" key="1">
    <citation type="submission" date="2016-10" db="EMBL/GenBank/DDBJ databases">
        <authorList>
            <person name="Varghese N."/>
            <person name="Submissions S."/>
        </authorList>
    </citation>
    <scope>NUCLEOTIDE SEQUENCE [LARGE SCALE GENOMIC DNA]</scope>
    <source>
        <strain evidence="9">DSM 13327</strain>
    </source>
</reference>
<dbReference type="InterPro" id="IPR006674">
    <property type="entry name" value="HD_domain"/>
</dbReference>
<evidence type="ECO:0000256" key="2">
    <source>
        <dbReference type="ARBA" id="ARBA00022723"/>
    </source>
</evidence>
<comment type="catalytic activity">
    <reaction evidence="6">
        <text>P(1),P(4)-bis(5'-adenosyl) tetraphosphate + H2O = 2 ADP + 2 H(+)</text>
        <dbReference type="Rhea" id="RHEA:24252"/>
        <dbReference type="ChEBI" id="CHEBI:15377"/>
        <dbReference type="ChEBI" id="CHEBI:15378"/>
        <dbReference type="ChEBI" id="CHEBI:58141"/>
        <dbReference type="ChEBI" id="CHEBI:456216"/>
        <dbReference type="EC" id="3.6.1.41"/>
    </reaction>
</comment>
<keyword evidence="5" id="KW-0408">Iron</keyword>
<evidence type="ECO:0000256" key="4">
    <source>
        <dbReference type="ARBA" id="ARBA00022801"/>
    </source>
</evidence>
<dbReference type="Gene3D" id="1.10.3210.10">
    <property type="entry name" value="Hypothetical protein af1432"/>
    <property type="match status" value="1"/>
</dbReference>
<feature type="domain" description="HD/PDEase" evidence="7">
    <location>
        <begin position="37"/>
        <end position="165"/>
    </location>
</feature>
<proteinExistence type="predicted"/>
<dbReference type="SUPFAM" id="SSF109604">
    <property type="entry name" value="HD-domain/PDEase-like"/>
    <property type="match status" value="1"/>
</dbReference>
<accession>A0A1I4JRF6</accession>
<evidence type="ECO:0000256" key="3">
    <source>
        <dbReference type="ARBA" id="ARBA00022741"/>
    </source>
</evidence>
<dbReference type="InterPro" id="IPR051094">
    <property type="entry name" value="Diverse_Catalytic_Enzymes"/>
</dbReference>
<name>A0A1I4JRF6_9FIRM</name>
<evidence type="ECO:0000313" key="8">
    <source>
        <dbReference type="EMBL" id="SFL69100.1"/>
    </source>
</evidence>
<keyword evidence="9" id="KW-1185">Reference proteome</keyword>
<keyword evidence="4 8" id="KW-0378">Hydrolase</keyword>
<dbReference type="EMBL" id="FOTS01000013">
    <property type="protein sequence ID" value="SFL69100.1"/>
    <property type="molecule type" value="Genomic_DNA"/>
</dbReference>
<sequence>MYTITDIVICGINGSNFKYCGENMDYEDILTELSTLLSPKRLQHSIGVSKTAVEMAERFGGDKVKAGLAGLLHDAAREVPIADLLPRAQAFGIVVSDIEKAQPILLHAPISAKLAEIKFGVRDAEILQAIFLHTTGSAHMSLLDKIIYLADVIEPSRNFEGLEEIREIAQRDLDKALLLALDQSIFYILEEGGLIHPVTIEARNDLLIKQRTLVLQTT</sequence>
<evidence type="ECO:0000259" key="7">
    <source>
        <dbReference type="SMART" id="SM00471"/>
    </source>
</evidence>
<organism evidence="8 9">
    <name type="scientific">Pelosinus propionicus DSM 13327</name>
    <dbReference type="NCBI Taxonomy" id="1123291"/>
    <lineage>
        <taxon>Bacteria</taxon>
        <taxon>Bacillati</taxon>
        <taxon>Bacillota</taxon>
        <taxon>Negativicutes</taxon>
        <taxon>Selenomonadales</taxon>
        <taxon>Sporomusaceae</taxon>
        <taxon>Pelosinus</taxon>
    </lineage>
</organism>
<evidence type="ECO:0000256" key="6">
    <source>
        <dbReference type="ARBA" id="ARBA00049417"/>
    </source>
</evidence>